<dbReference type="InterPro" id="IPR026444">
    <property type="entry name" value="Secre_tail"/>
</dbReference>
<dbReference type="InterPro" id="IPR029031">
    <property type="entry name" value="Gingipain_N_sf"/>
</dbReference>
<name>A0A1H7UYD0_AQUAM</name>
<dbReference type="InterPro" id="IPR001769">
    <property type="entry name" value="Gingipain"/>
</dbReference>
<evidence type="ECO:0000259" key="2">
    <source>
        <dbReference type="Pfam" id="PF01364"/>
    </source>
</evidence>
<keyword evidence="4" id="KW-1185">Reference proteome</keyword>
<dbReference type="Proteomes" id="UP000198521">
    <property type="component" value="Unassembled WGS sequence"/>
</dbReference>
<feature type="domain" description="Gingipain" evidence="2">
    <location>
        <begin position="549"/>
        <end position="920"/>
    </location>
</feature>
<dbReference type="InterPro" id="IPR029030">
    <property type="entry name" value="Caspase-like_dom_sf"/>
</dbReference>
<organism evidence="3 4">
    <name type="scientific">Aquimarina amphilecti</name>
    <dbReference type="NCBI Taxonomy" id="1038014"/>
    <lineage>
        <taxon>Bacteria</taxon>
        <taxon>Pseudomonadati</taxon>
        <taxon>Bacteroidota</taxon>
        <taxon>Flavobacteriia</taxon>
        <taxon>Flavobacteriales</taxon>
        <taxon>Flavobacteriaceae</taxon>
        <taxon>Aquimarina</taxon>
    </lineage>
</organism>
<dbReference type="SUPFAM" id="SSF52129">
    <property type="entry name" value="Caspase-like"/>
    <property type="match status" value="1"/>
</dbReference>
<dbReference type="Gene3D" id="3.40.50.10390">
    <property type="entry name" value="Gingipain r, domain 1"/>
    <property type="match status" value="1"/>
</dbReference>
<dbReference type="Gene3D" id="3.40.50.1460">
    <property type="match status" value="1"/>
</dbReference>
<evidence type="ECO:0000313" key="4">
    <source>
        <dbReference type="Proteomes" id="UP000198521"/>
    </source>
</evidence>
<proteinExistence type="predicted"/>
<dbReference type="Pfam" id="PF01364">
    <property type="entry name" value="Peptidase_C25"/>
    <property type="match status" value="1"/>
</dbReference>
<dbReference type="EMBL" id="FOAB01000007">
    <property type="protein sequence ID" value="SEM01971.1"/>
    <property type="molecule type" value="Genomic_DNA"/>
</dbReference>
<accession>A0A1H7UYD0</accession>
<gene>
    <name evidence="3" type="ORF">SAMN04487910_3937</name>
</gene>
<evidence type="ECO:0000313" key="3">
    <source>
        <dbReference type="EMBL" id="SEM01971.1"/>
    </source>
</evidence>
<dbReference type="GO" id="GO:0008234">
    <property type="term" value="F:cysteine-type peptidase activity"/>
    <property type="evidence" value="ECO:0007669"/>
    <property type="project" value="InterPro"/>
</dbReference>
<keyword evidence="1" id="KW-0732">Signal</keyword>
<dbReference type="CDD" id="cd02258">
    <property type="entry name" value="Peptidase_C25_N"/>
    <property type="match status" value="1"/>
</dbReference>
<dbReference type="GO" id="GO:0006508">
    <property type="term" value="P:proteolysis"/>
    <property type="evidence" value="ECO:0007669"/>
    <property type="project" value="InterPro"/>
</dbReference>
<reference evidence="3 4" key="1">
    <citation type="submission" date="2016-10" db="EMBL/GenBank/DDBJ databases">
        <authorList>
            <person name="de Groot N.N."/>
        </authorList>
    </citation>
    <scope>NUCLEOTIDE SEQUENCE [LARGE SCALE GENOMIC DNA]</scope>
    <source>
        <strain evidence="3 4">DSM 25232</strain>
    </source>
</reference>
<sequence length="1291" mass="143757">MGNTKTVLNPLYAMMKKIIFFCTLFISAFISAQRTVHVDIVWKNIEMNTSSTSFTVPGFDDKNFEYQDDIGVRYTTQWEESAEINSRTARIENVVYQNISRTDLKDLRINLIPKELTYNIRSIKARNKKTGFMSLLPIVKSGNTFKKVVSFDIIYQTTTNKASFKRAPISNSVLATGDWFRFYVDKTGIFKVTPAFLSSLGMDVSSVNPNTIKIYGNGGRMLPLLNEENTEFDLRENAIQIVGGEDGNFSGDDYILFYGENTEGYSEENITNLNLYADKSYYYVTSGGANSRKVSNYNEPTAIADVQINSFTDYQFYEVDEYNIVKVGRRWFGDRFDVQNNRSYDFSFPNLITSEPIELKVYGAATSSSVSSMNITVNGGQVGILSFGQISGTSLGSPRNVTQDVTSSSDQVTVGLNYNNNGNPSAIGYLDFISLEAKRALTGTNSQMPFFYEEAPTLTGIGQYNISNASNISQVWDVTNPELISSIDNQTGASTLNFKATMGETRRYIAIVPTNYFDPLSDQTARVNNQDIKGNIFLNSQGQFADVDYLIISNNALLQSANRLADHHIALNDYNVKVITLDEIYHEFGSGKQDIAAIRNLVKYVYDNASDPNERLKYLCLFGDASVDYKSLLLRENCADSNIVPTFQSLSSFSLVSSFATDDFFGSMDPTEGQMLSSDQLDIAVGRVLADTPQLADAMVTKIIDYNKEQSFGRWRNSVLLIADDVDVDWEETIQRNLDELGDDLVQRKPYLNLTKIYADAFEQESSASGSRYPKVNEAISNAIEKGAVAIDYFGHGGEDGLAKEFIFNKSDASELVNTNKYPVFITVTCEFTKFDNPCRDSAGELTYWNTNGGAVGLISTTRDVIVTFGISVNDRLSGFLFPDSSEYPTIAEAVRQLKNSYTTNSRRVVFFFGDPAMKMAIPQPNVRLTTINDVPITQEVDTLKALSRIKISGEVVNESGALLSDYNGVLSTTIYDKEIDRVTLANDNVRNSAGEIIKLNYETLGEIIFRGKASVTNGLFDFEFIVPRDIGIPVDTGRVSFYASRNGVLENQTGVDQTILVGGLNENAPEDNVGPQIQLFMNDESFVSGGVTNDSPILIAILQDDNGINTASGIGHDISAILDGDESNPFILNDFYETEIDDFTKGIVNFKFRDLEPGLHTLTFKGWDVYNNSSTQEIQFVVADASGFTLNNVLNYPNPFISHTEFWFEHSSAINDVLEVQIQVFTVSGKVIWTNNQTLSGKTSYREDIQWNGRDDFGDKLGKGVYVYKISVKSTLTNQRVEKFEKLVIL</sequence>
<dbReference type="Gene3D" id="2.60.40.4070">
    <property type="match status" value="1"/>
</dbReference>
<protein>
    <submittedName>
        <fullName evidence="3">Por secretion system C-terminal sorting domain-containing protein</fullName>
    </submittedName>
</protein>
<dbReference type="NCBIfam" id="NF033707">
    <property type="entry name" value="T9SS_sortase"/>
    <property type="match status" value="1"/>
</dbReference>
<dbReference type="NCBIfam" id="TIGR04183">
    <property type="entry name" value="Por_Secre_tail"/>
    <property type="match status" value="1"/>
</dbReference>
<dbReference type="STRING" id="1038014.SAMN04487910_3937"/>
<evidence type="ECO:0000256" key="1">
    <source>
        <dbReference type="ARBA" id="ARBA00022729"/>
    </source>
</evidence>